<organism evidence="8 9">
    <name type="scientific">Bemisia tabaci</name>
    <name type="common">Sweetpotato whitefly</name>
    <name type="synonym">Aleurodes tabaci</name>
    <dbReference type="NCBI Taxonomy" id="7038"/>
    <lineage>
        <taxon>Eukaryota</taxon>
        <taxon>Metazoa</taxon>
        <taxon>Ecdysozoa</taxon>
        <taxon>Arthropoda</taxon>
        <taxon>Hexapoda</taxon>
        <taxon>Insecta</taxon>
        <taxon>Pterygota</taxon>
        <taxon>Neoptera</taxon>
        <taxon>Paraneoptera</taxon>
        <taxon>Hemiptera</taxon>
        <taxon>Sternorrhyncha</taxon>
        <taxon>Aleyrodoidea</taxon>
        <taxon>Aleyrodidae</taxon>
        <taxon>Aleyrodinae</taxon>
        <taxon>Bemisia</taxon>
    </lineage>
</organism>
<proteinExistence type="predicted"/>
<feature type="transmembrane region" description="Helical" evidence="6">
    <location>
        <begin position="100"/>
        <end position="120"/>
    </location>
</feature>
<evidence type="ECO:0000256" key="5">
    <source>
        <dbReference type="SAM" id="MobiDB-lite"/>
    </source>
</evidence>
<evidence type="ECO:0000256" key="4">
    <source>
        <dbReference type="ARBA" id="ARBA00023136"/>
    </source>
</evidence>
<feature type="transmembrane region" description="Helical" evidence="6">
    <location>
        <begin position="429"/>
        <end position="449"/>
    </location>
</feature>
<evidence type="ECO:0000259" key="7">
    <source>
        <dbReference type="Pfam" id="PF00916"/>
    </source>
</evidence>
<evidence type="ECO:0000313" key="9">
    <source>
        <dbReference type="Proteomes" id="UP001152759"/>
    </source>
</evidence>
<feature type="transmembrane region" description="Helical" evidence="6">
    <location>
        <begin position="193"/>
        <end position="215"/>
    </location>
</feature>
<sequence>GTTAVTLYEHKCHRATSPGSAGAGPPPPRLPALSPGSGSGGGCGDDGRKGRRKSSLLYSQVEDWAEERVRKICSRKVLLKRVPILSWLPHYTADSAFSDLVAGITVGLTIIPQAIAFANVAGLPPQYGLYSSFMACFVYTIFGSSKDSPIGPTAIMAILTRENLHGLGPEFAILLCFWTGIVQLLMGTFQFGFLIDFISGPVSVGFTSAAAIIIATSQVKDLLGLHFTAGKFLDVWDQIRIHIGETSPADASLGIICLIVLFTLRKIKEFKICGANENPTTGQKYLANILWFISTSRNIIVVLFCSVMAFIFVQKNGSAPFALSSPVKKGLPTLQLPPFSTQVGNRTYNFLDMTSSLGSAILVLPLLSILENISLAKVFSEGKTIDATQEMLALGLCNIASSFAGSMPVSGALSRGAVNNASGVKTTFGGIYTGLIVIVSLQYFTPYFIYIPKASLAAVIIAAVVFMVEFHVITPIWRTKKIDLIPAFATFLSCLLIRLELGIVIGISINVLFLLYASARPTVHVEKLMTEAGCEYLLITPDRSLVFPSVQYIRNLVSKVGVKQGSSSIPVVIDSRHVQGADFTAAEGVKSLIDDFVTRKQPLLFYNLKQSVVEIFRGVQPAEFHYCQTEQELQNMIQDYCSKSHIKPHNRV</sequence>
<dbReference type="InterPro" id="IPR018045">
    <property type="entry name" value="S04_transporter_CS"/>
</dbReference>
<evidence type="ECO:0000256" key="1">
    <source>
        <dbReference type="ARBA" id="ARBA00004141"/>
    </source>
</evidence>
<feature type="transmembrane region" description="Helical" evidence="6">
    <location>
        <begin position="164"/>
        <end position="186"/>
    </location>
</feature>
<evidence type="ECO:0000256" key="6">
    <source>
        <dbReference type="SAM" id="Phobius"/>
    </source>
</evidence>
<feature type="domain" description="SLC26A/SulP transporter" evidence="7">
    <location>
        <begin position="98"/>
        <end position="489"/>
    </location>
</feature>
<feature type="transmembrane region" description="Helical" evidence="6">
    <location>
        <begin position="357"/>
        <end position="379"/>
    </location>
</feature>
<comment type="subcellular location">
    <subcellularLocation>
        <location evidence="1">Membrane</location>
        <topology evidence="1">Multi-pass membrane protein</topology>
    </subcellularLocation>
</comment>
<dbReference type="GO" id="GO:0016020">
    <property type="term" value="C:membrane"/>
    <property type="evidence" value="ECO:0007669"/>
    <property type="project" value="UniProtKB-SubCell"/>
</dbReference>
<dbReference type="GO" id="GO:0008271">
    <property type="term" value="F:secondary active sulfate transmembrane transporter activity"/>
    <property type="evidence" value="ECO:0007669"/>
    <property type="project" value="InterPro"/>
</dbReference>
<dbReference type="Gene3D" id="3.30.750.24">
    <property type="entry name" value="STAS domain"/>
    <property type="match status" value="1"/>
</dbReference>
<keyword evidence="4 6" id="KW-0472">Membrane</keyword>
<feature type="transmembrane region" description="Helical" evidence="6">
    <location>
        <begin position="391"/>
        <end position="409"/>
    </location>
</feature>
<name>A0A9P0AMN1_BEMTA</name>
<dbReference type="Proteomes" id="UP001152759">
    <property type="component" value="Chromosome 8"/>
</dbReference>
<dbReference type="CDD" id="cd07042">
    <property type="entry name" value="STAS_SulP_like_sulfate_transporter"/>
    <property type="match status" value="1"/>
</dbReference>
<dbReference type="InterPro" id="IPR011547">
    <property type="entry name" value="SLC26A/SulP_dom"/>
</dbReference>
<gene>
    <name evidence="8" type="ORF">BEMITA_LOCUS13320</name>
</gene>
<evidence type="ECO:0000256" key="3">
    <source>
        <dbReference type="ARBA" id="ARBA00022989"/>
    </source>
</evidence>
<dbReference type="InterPro" id="IPR036513">
    <property type="entry name" value="STAS_dom_sf"/>
</dbReference>
<feature type="transmembrane region" description="Helical" evidence="6">
    <location>
        <begin position="456"/>
        <end position="477"/>
    </location>
</feature>
<dbReference type="Pfam" id="PF00916">
    <property type="entry name" value="Sulfate_transp"/>
    <property type="match status" value="1"/>
</dbReference>
<evidence type="ECO:0000313" key="8">
    <source>
        <dbReference type="EMBL" id="CAH0395092.1"/>
    </source>
</evidence>
<keyword evidence="2 6" id="KW-0812">Transmembrane</keyword>
<keyword evidence="3 6" id="KW-1133">Transmembrane helix</keyword>
<reference evidence="8" key="1">
    <citation type="submission" date="2021-12" db="EMBL/GenBank/DDBJ databases">
        <authorList>
            <person name="King R."/>
        </authorList>
    </citation>
    <scope>NUCLEOTIDE SEQUENCE</scope>
</reference>
<dbReference type="PROSITE" id="PS01130">
    <property type="entry name" value="SLC26A"/>
    <property type="match status" value="1"/>
</dbReference>
<dbReference type="EMBL" id="OU963869">
    <property type="protein sequence ID" value="CAH0395092.1"/>
    <property type="molecule type" value="Genomic_DNA"/>
</dbReference>
<feature type="transmembrane region" description="Helical" evidence="6">
    <location>
        <begin position="127"/>
        <end position="144"/>
    </location>
</feature>
<evidence type="ECO:0000256" key="2">
    <source>
        <dbReference type="ARBA" id="ARBA00022692"/>
    </source>
</evidence>
<feature type="non-terminal residue" evidence="8">
    <location>
        <position position="1"/>
    </location>
</feature>
<dbReference type="InterPro" id="IPR001902">
    <property type="entry name" value="SLC26A/SulP_fam"/>
</dbReference>
<feature type="region of interest" description="Disordered" evidence="5">
    <location>
        <begin position="1"/>
        <end position="51"/>
    </location>
</feature>
<feature type="transmembrane region" description="Helical" evidence="6">
    <location>
        <begin position="489"/>
        <end position="517"/>
    </location>
</feature>
<keyword evidence="9" id="KW-1185">Reference proteome</keyword>
<feature type="transmembrane region" description="Helical" evidence="6">
    <location>
        <begin position="285"/>
        <end position="313"/>
    </location>
</feature>
<accession>A0A9P0AMN1</accession>
<dbReference type="PANTHER" id="PTHR11814">
    <property type="entry name" value="SULFATE TRANSPORTER"/>
    <property type="match status" value="1"/>
</dbReference>
<dbReference type="AlphaFoldDB" id="A0A9P0AMN1"/>
<protein>
    <recommendedName>
        <fullName evidence="7">SLC26A/SulP transporter domain-containing protein</fullName>
    </recommendedName>
</protein>
<feature type="transmembrane region" description="Helical" evidence="6">
    <location>
        <begin position="246"/>
        <end position="264"/>
    </location>
</feature>